<dbReference type="GO" id="GO:0004803">
    <property type="term" value="F:transposase activity"/>
    <property type="evidence" value="ECO:0007669"/>
    <property type="project" value="InterPro"/>
</dbReference>
<gene>
    <name evidence="2" type="ORF">EOE18_18165</name>
</gene>
<dbReference type="SUPFAM" id="SSF48295">
    <property type="entry name" value="TrpR-like"/>
    <property type="match status" value="1"/>
</dbReference>
<dbReference type="PANTHER" id="PTHR37936:SF3">
    <property type="entry name" value="TRANSPOSASE INSC FOR INSERTION ELEMENT IS2A-RELATED"/>
    <property type="match status" value="1"/>
</dbReference>
<evidence type="ECO:0000313" key="2">
    <source>
        <dbReference type="EMBL" id="RVU01175.1"/>
    </source>
</evidence>
<organism evidence="2 3">
    <name type="scientific">Novosphingobium umbonatum</name>
    <dbReference type="NCBI Taxonomy" id="1908524"/>
    <lineage>
        <taxon>Bacteria</taxon>
        <taxon>Pseudomonadati</taxon>
        <taxon>Pseudomonadota</taxon>
        <taxon>Alphaproteobacteria</taxon>
        <taxon>Sphingomonadales</taxon>
        <taxon>Sphingomonadaceae</taxon>
        <taxon>Novosphingobium</taxon>
    </lineage>
</organism>
<name>A0A437MU39_9SPHN</name>
<dbReference type="Pfam" id="PF01527">
    <property type="entry name" value="HTH_Tnp_1"/>
    <property type="match status" value="1"/>
</dbReference>
<comment type="similarity">
    <text evidence="1">Belongs to the transposase 8 family.</text>
</comment>
<dbReference type="AlphaFoldDB" id="A0A437MU39"/>
<dbReference type="Proteomes" id="UP000282837">
    <property type="component" value="Unassembled WGS sequence"/>
</dbReference>
<dbReference type="InterPro" id="IPR010921">
    <property type="entry name" value="Trp_repressor/repl_initiator"/>
</dbReference>
<keyword evidence="3" id="KW-1185">Reference proteome</keyword>
<dbReference type="OrthoDB" id="8080802at2"/>
<evidence type="ECO:0000256" key="1">
    <source>
        <dbReference type="ARBA" id="ARBA00009964"/>
    </source>
</evidence>
<dbReference type="InterPro" id="IPR002514">
    <property type="entry name" value="Transposase_8"/>
</dbReference>
<proteinExistence type="inferred from homology"/>
<dbReference type="EMBL" id="SACO01000035">
    <property type="protein sequence ID" value="RVU01175.1"/>
    <property type="molecule type" value="Genomic_DNA"/>
</dbReference>
<dbReference type="NCBIfam" id="NF047595">
    <property type="entry name" value="IS66_ISRel24_TnpA"/>
    <property type="match status" value="1"/>
</dbReference>
<dbReference type="Gene3D" id="1.10.10.10">
    <property type="entry name" value="Winged helix-like DNA-binding domain superfamily/Winged helix DNA-binding domain"/>
    <property type="match status" value="1"/>
</dbReference>
<dbReference type="RefSeq" id="WP_127712152.1">
    <property type="nucleotide sequence ID" value="NZ_SACO01000035.1"/>
</dbReference>
<dbReference type="InterPro" id="IPR036388">
    <property type="entry name" value="WH-like_DNA-bd_sf"/>
</dbReference>
<protein>
    <recommendedName>
        <fullName evidence="4">Transposase</fullName>
    </recommendedName>
</protein>
<dbReference type="PANTHER" id="PTHR37936">
    <property type="entry name" value="TRANSPOSASE INSC FOR INSERTION ELEMENT IS2A-RELATED"/>
    <property type="match status" value="1"/>
</dbReference>
<sequence>MSKVTILTGPERRRRWSAQERAQILAEAAVPGVRLADVARQHDVSRSRIYEWRREAQMLEQGQFVPVRVEEAPVFQDAPDDAVITLDLGGGRRLKIAAGASPVLVTAALQALR</sequence>
<reference evidence="2 3" key="1">
    <citation type="submission" date="2019-01" db="EMBL/GenBank/DDBJ databases">
        <authorList>
            <person name="Chen W.-M."/>
        </authorList>
    </citation>
    <scope>NUCLEOTIDE SEQUENCE [LARGE SCALE GENOMIC DNA]</scope>
    <source>
        <strain evidence="2 3">FSY-9</strain>
    </source>
</reference>
<evidence type="ECO:0000313" key="3">
    <source>
        <dbReference type="Proteomes" id="UP000282837"/>
    </source>
</evidence>
<dbReference type="GO" id="GO:0043565">
    <property type="term" value="F:sequence-specific DNA binding"/>
    <property type="evidence" value="ECO:0007669"/>
    <property type="project" value="InterPro"/>
</dbReference>
<comment type="caution">
    <text evidence="2">The sequence shown here is derived from an EMBL/GenBank/DDBJ whole genome shotgun (WGS) entry which is preliminary data.</text>
</comment>
<dbReference type="GO" id="GO:0006313">
    <property type="term" value="P:DNA transposition"/>
    <property type="evidence" value="ECO:0007669"/>
    <property type="project" value="InterPro"/>
</dbReference>
<accession>A0A437MU39</accession>
<evidence type="ECO:0008006" key="4">
    <source>
        <dbReference type="Google" id="ProtNLM"/>
    </source>
</evidence>